<proteinExistence type="predicted"/>
<dbReference type="AlphaFoldDB" id="A0A0R0A6P6"/>
<accession>A0A0R0A6P6</accession>
<comment type="caution">
    <text evidence="3">The sequence shown here is derived from an EMBL/GenBank/DDBJ whole genome shotgun (WGS) entry which is preliminary data.</text>
</comment>
<dbReference type="EMBL" id="LLXS01000032">
    <property type="protein sequence ID" value="KRG40629.1"/>
    <property type="molecule type" value="Genomic_DNA"/>
</dbReference>
<dbReference type="Pfam" id="PF00535">
    <property type="entry name" value="Glycos_transf_2"/>
    <property type="match status" value="1"/>
</dbReference>
<keyword evidence="1" id="KW-0812">Transmembrane</keyword>
<keyword evidence="1" id="KW-1133">Transmembrane helix</keyword>
<evidence type="ECO:0000313" key="3">
    <source>
        <dbReference type="EMBL" id="KRG40629.1"/>
    </source>
</evidence>
<keyword evidence="4" id="KW-1185">Reference proteome</keyword>
<dbReference type="InterPro" id="IPR029044">
    <property type="entry name" value="Nucleotide-diphossugar_trans"/>
</dbReference>
<organism evidence="3 4">
    <name type="scientific">Stenotrophomonas pictorum JCM 9942</name>
    <dbReference type="NCBI Taxonomy" id="1236960"/>
    <lineage>
        <taxon>Bacteria</taxon>
        <taxon>Pseudomonadati</taxon>
        <taxon>Pseudomonadota</taxon>
        <taxon>Gammaproteobacteria</taxon>
        <taxon>Lysobacterales</taxon>
        <taxon>Lysobacteraceae</taxon>
        <taxon>Stenotrophomonas</taxon>
    </lineage>
</organism>
<dbReference type="Gene3D" id="3.90.550.10">
    <property type="entry name" value="Spore Coat Polysaccharide Biosynthesis Protein SpsA, Chain A"/>
    <property type="match status" value="1"/>
</dbReference>
<dbReference type="GO" id="GO:0016740">
    <property type="term" value="F:transferase activity"/>
    <property type="evidence" value="ECO:0007669"/>
    <property type="project" value="UniProtKB-KW"/>
</dbReference>
<dbReference type="InterPro" id="IPR001173">
    <property type="entry name" value="Glyco_trans_2-like"/>
</dbReference>
<name>A0A0R0A6P6_9GAMM</name>
<gene>
    <name evidence="3" type="ORF">ARC78_12415</name>
</gene>
<feature type="transmembrane region" description="Helical" evidence="1">
    <location>
        <begin position="262"/>
        <end position="285"/>
    </location>
</feature>
<dbReference type="PANTHER" id="PTHR48090">
    <property type="entry name" value="UNDECAPRENYL-PHOSPHATE 4-DEOXY-4-FORMAMIDO-L-ARABINOSE TRANSFERASE-RELATED"/>
    <property type="match status" value="1"/>
</dbReference>
<dbReference type="SUPFAM" id="SSF53448">
    <property type="entry name" value="Nucleotide-diphospho-sugar transferases"/>
    <property type="match status" value="1"/>
</dbReference>
<dbReference type="InterPro" id="IPR050256">
    <property type="entry name" value="Glycosyltransferase_2"/>
</dbReference>
<dbReference type="PANTHER" id="PTHR48090:SF7">
    <property type="entry name" value="RFBJ PROTEIN"/>
    <property type="match status" value="1"/>
</dbReference>
<keyword evidence="1" id="KW-0472">Membrane</keyword>
<evidence type="ECO:0000256" key="1">
    <source>
        <dbReference type="SAM" id="Phobius"/>
    </source>
</evidence>
<dbReference type="OrthoDB" id="276604at2"/>
<feature type="domain" description="Glycosyltransferase 2-like" evidence="2">
    <location>
        <begin position="8"/>
        <end position="129"/>
    </location>
</feature>
<feature type="transmembrane region" description="Helical" evidence="1">
    <location>
        <begin position="228"/>
        <end position="250"/>
    </location>
</feature>
<evidence type="ECO:0000313" key="4">
    <source>
        <dbReference type="Proteomes" id="UP000050836"/>
    </source>
</evidence>
<evidence type="ECO:0000259" key="2">
    <source>
        <dbReference type="Pfam" id="PF00535"/>
    </source>
</evidence>
<sequence>MENFDIAVLIPCYNEQAAIAKVVADFRLSLPAARIVVLDNNSSDRTAEIALQAGAEIVRVSLQGKGNAVRRGFADIDADVYVLVDGDDTYEAAAAPGLIRKLIEERLDMLVGARRDQQAAAYRPGHRLGNMLLTRCAGFLFGRSFDDMLSGYRVFSKRYVHSFAAHAHGFEIETELAVHALQLRMPVAEVDTVYGVRPEGSHSKLNTWRDGWRILCTIAKLFKAERPLLFFSIGFALAELLSLGLAIPLFQTYLETGMVPRFPTAILCVALALLGFLLLACGLILDTVTRGRVEAKHLAYLSVSRGAAVDSGDRR</sequence>
<keyword evidence="3" id="KW-0808">Transferase</keyword>
<dbReference type="RefSeq" id="WP_054658554.1">
    <property type="nucleotide sequence ID" value="NZ_BAZI01000085.1"/>
</dbReference>
<dbReference type="CDD" id="cd04179">
    <property type="entry name" value="DPM_DPG-synthase_like"/>
    <property type="match status" value="1"/>
</dbReference>
<protein>
    <submittedName>
        <fullName evidence="3">Glycosyl transferase</fullName>
    </submittedName>
</protein>
<reference evidence="3 4" key="1">
    <citation type="submission" date="2015-10" db="EMBL/GenBank/DDBJ databases">
        <title>Genome sequencing and analysis of members of genus Stenotrophomonas.</title>
        <authorList>
            <person name="Patil P.P."/>
            <person name="Midha S."/>
            <person name="Patil P.B."/>
        </authorList>
    </citation>
    <scope>NUCLEOTIDE SEQUENCE [LARGE SCALE GENOMIC DNA]</scope>
    <source>
        <strain evidence="3 4">JCM 9942</strain>
    </source>
</reference>
<dbReference type="Proteomes" id="UP000050836">
    <property type="component" value="Unassembled WGS sequence"/>
</dbReference>